<keyword evidence="7" id="KW-0175">Coiled coil</keyword>
<dbReference type="Pfam" id="PF00271">
    <property type="entry name" value="Helicase_C"/>
    <property type="match status" value="1"/>
</dbReference>
<comment type="catalytic activity">
    <reaction evidence="6">
        <text>ATP + H2O = ADP + phosphate + H(+)</text>
        <dbReference type="Rhea" id="RHEA:13065"/>
        <dbReference type="ChEBI" id="CHEBI:15377"/>
        <dbReference type="ChEBI" id="CHEBI:15378"/>
        <dbReference type="ChEBI" id="CHEBI:30616"/>
        <dbReference type="ChEBI" id="CHEBI:43474"/>
        <dbReference type="ChEBI" id="CHEBI:456216"/>
        <dbReference type="EC" id="3.6.4.13"/>
    </reaction>
</comment>
<evidence type="ECO:0000256" key="5">
    <source>
        <dbReference type="ARBA" id="ARBA00022840"/>
    </source>
</evidence>
<protein>
    <recommendedName>
        <fullName evidence="1">RNA helicase</fullName>
        <ecNumber evidence="1">3.6.4.13</ecNumber>
    </recommendedName>
</protein>
<evidence type="ECO:0000259" key="8">
    <source>
        <dbReference type="PROSITE" id="PS51192"/>
    </source>
</evidence>
<comment type="caution">
    <text evidence="10">The sequence shown here is derived from an EMBL/GenBank/DDBJ whole genome shotgun (WGS) entry which is preliminary data.</text>
</comment>
<evidence type="ECO:0000256" key="3">
    <source>
        <dbReference type="ARBA" id="ARBA00022801"/>
    </source>
</evidence>
<evidence type="ECO:0000256" key="6">
    <source>
        <dbReference type="ARBA" id="ARBA00047984"/>
    </source>
</evidence>
<dbReference type="PROSITE" id="PS51194">
    <property type="entry name" value="HELICASE_CTER"/>
    <property type="match status" value="1"/>
</dbReference>
<dbReference type="Pfam" id="PF21010">
    <property type="entry name" value="HA2_C"/>
    <property type="match status" value="1"/>
</dbReference>
<dbReference type="SMART" id="SM00490">
    <property type="entry name" value="HELICc"/>
    <property type="match status" value="1"/>
</dbReference>
<dbReference type="PANTHER" id="PTHR18934">
    <property type="entry name" value="ATP-DEPENDENT RNA HELICASE"/>
    <property type="match status" value="1"/>
</dbReference>
<dbReference type="InterPro" id="IPR007502">
    <property type="entry name" value="Helicase-assoc_dom"/>
</dbReference>
<dbReference type="InterPro" id="IPR011709">
    <property type="entry name" value="DEAD-box_helicase_OB_fold"/>
</dbReference>
<dbReference type="PANTHER" id="PTHR18934:SF118">
    <property type="entry name" value="ATP-DEPENDENT RNA HELICASE DHX33"/>
    <property type="match status" value="1"/>
</dbReference>
<evidence type="ECO:0000256" key="2">
    <source>
        <dbReference type="ARBA" id="ARBA00022741"/>
    </source>
</evidence>
<sequence length="1027" mass="117033">MADHNELIKIYGDPHNVTNRTICQLYSNHHKDGYCEPPRIFLEWTGRAENIENFDNLRLKIKRVYDQAKKLRGEKLESYWNKTFFSSPPIPLAPLAENGRPTSVSHLSYPRAAVTSSQTYSDASSQTEPSDLLGRFIQNQDENEFKNVKIERIHYETRRATKHLEKLKRDVKAYKEKIKHLKTYYDPVNVRRREKDKKAVVKDLRTKVKEQEKKIVAMKGDNEVMKSEIKKERTMKSHFKRKAEGKVKTRDIKRRKMMSSLEQEIRDLQGSLDTETYINVSKSREGRFFSANIRLCVMELLGLEVSCHRVSEVIAAVSRHIFQHRFKAKDLPSRQTVLRMSDEAHFLAKKYYIDKLSSTSSYGINRDGTSRKKVKILETSLTTDQQEVLPLGFKRTAREDANSITKSTIWYGSQSSPRGNSFESLRKAKQALPIFPARRTLINNIRRLASAIVIGETGSGKTTQIPQVGYCVRFEDVTAPNTKLKFMTDGMLLREAILDPNLTRYSVVMLDEAHERTVHTDVLFGVVKAAQRHRLKTGQPQLKIVVMSATMDVDHFSKYFNHAPVLYLEGRQFPIQVMHVKESQSDYLFAALVTLFKIHKEAPPGEDILIFLTGQEEIDSAVRSILDLSRDRDLDDLPKLQVYPLYAALPSQEQVKVFNKTPPGTRKVVVATNIAETSITIHGIKYVIDSGMVKAKVYHPLSGLDLLKVVTASQAQVLQRTGRAGREAPGVCYRLFTEAQFKAMDVNTVPEILRCNLANVVLQLMAMGISDVLSFDFMNKPAPESIKAALEELVLLGALERQTDSEMLKLTPVGKKMAAFPLDPRFSKVILLAKEYGCVEEILSIISILSVDSVLINSSKKRVQAVQAHEKFKSSEGDHIMLLNIYRAYKAVNGNRNWCYENYIVARNMNTAQQVRRQLREICVRQEMEMSSCGRDTTAIRRCLAVGFFMNAAELSKDGEFMTLTTRKQVSIHPSSCLFQHKPACVVYTELVKTSKTYMRTLSVVDPDWLFEAAPAYFRRKRASAIS</sequence>
<dbReference type="Proteomes" id="UP000762676">
    <property type="component" value="Unassembled WGS sequence"/>
</dbReference>
<dbReference type="PROSITE" id="PS00690">
    <property type="entry name" value="DEAH_ATP_HELICASE"/>
    <property type="match status" value="1"/>
</dbReference>
<evidence type="ECO:0000256" key="4">
    <source>
        <dbReference type="ARBA" id="ARBA00022806"/>
    </source>
</evidence>
<proteinExistence type="predicted"/>
<dbReference type="Gene3D" id="1.20.120.1080">
    <property type="match status" value="1"/>
</dbReference>
<dbReference type="Pfam" id="PF07717">
    <property type="entry name" value="OB_NTP_bind"/>
    <property type="match status" value="1"/>
</dbReference>
<dbReference type="SMART" id="SM00487">
    <property type="entry name" value="DEXDc"/>
    <property type="match status" value="1"/>
</dbReference>
<evidence type="ECO:0000256" key="1">
    <source>
        <dbReference type="ARBA" id="ARBA00012552"/>
    </source>
</evidence>
<keyword evidence="4 10" id="KW-0347">Helicase</keyword>
<keyword evidence="3" id="KW-0378">Hydrolase</keyword>
<dbReference type="GO" id="GO:0005524">
    <property type="term" value="F:ATP binding"/>
    <property type="evidence" value="ECO:0007669"/>
    <property type="project" value="UniProtKB-KW"/>
</dbReference>
<dbReference type="InterPro" id="IPR027417">
    <property type="entry name" value="P-loop_NTPase"/>
</dbReference>
<dbReference type="SMART" id="SM00847">
    <property type="entry name" value="HA2"/>
    <property type="match status" value="1"/>
</dbReference>
<evidence type="ECO:0000313" key="11">
    <source>
        <dbReference type="Proteomes" id="UP000762676"/>
    </source>
</evidence>
<organism evidence="10 11">
    <name type="scientific">Elysia marginata</name>
    <dbReference type="NCBI Taxonomy" id="1093978"/>
    <lineage>
        <taxon>Eukaryota</taxon>
        <taxon>Metazoa</taxon>
        <taxon>Spiralia</taxon>
        <taxon>Lophotrochozoa</taxon>
        <taxon>Mollusca</taxon>
        <taxon>Gastropoda</taxon>
        <taxon>Heterobranchia</taxon>
        <taxon>Euthyneura</taxon>
        <taxon>Panpulmonata</taxon>
        <taxon>Sacoglossa</taxon>
        <taxon>Placobranchoidea</taxon>
        <taxon>Plakobranchidae</taxon>
        <taxon>Elysia</taxon>
    </lineage>
</organism>
<evidence type="ECO:0000256" key="7">
    <source>
        <dbReference type="SAM" id="Coils"/>
    </source>
</evidence>
<dbReference type="CDD" id="cd18791">
    <property type="entry name" value="SF2_C_RHA"/>
    <property type="match status" value="1"/>
</dbReference>
<feature type="domain" description="Helicase C-terminal" evidence="9">
    <location>
        <begin position="591"/>
        <end position="768"/>
    </location>
</feature>
<dbReference type="EC" id="3.6.4.13" evidence="1"/>
<dbReference type="Pfam" id="PF04408">
    <property type="entry name" value="WHD_HA2"/>
    <property type="match status" value="1"/>
</dbReference>
<gene>
    <name evidence="10" type="ORF">ElyMa_002313100</name>
</gene>
<dbReference type="InterPro" id="IPR014001">
    <property type="entry name" value="Helicase_ATP-bd"/>
</dbReference>
<evidence type="ECO:0000259" key="9">
    <source>
        <dbReference type="PROSITE" id="PS51194"/>
    </source>
</evidence>
<dbReference type="GO" id="GO:0003725">
    <property type="term" value="F:double-stranded RNA binding"/>
    <property type="evidence" value="ECO:0007669"/>
    <property type="project" value="TreeGrafter"/>
</dbReference>
<dbReference type="InterPro" id="IPR001650">
    <property type="entry name" value="Helicase_C-like"/>
</dbReference>
<dbReference type="GO" id="GO:0016787">
    <property type="term" value="F:hydrolase activity"/>
    <property type="evidence" value="ECO:0007669"/>
    <property type="project" value="UniProtKB-KW"/>
</dbReference>
<reference evidence="10 11" key="1">
    <citation type="journal article" date="2021" name="Elife">
        <title>Chloroplast acquisition without the gene transfer in kleptoplastic sea slugs, Plakobranchus ocellatus.</title>
        <authorList>
            <person name="Maeda T."/>
            <person name="Takahashi S."/>
            <person name="Yoshida T."/>
            <person name="Shimamura S."/>
            <person name="Takaki Y."/>
            <person name="Nagai Y."/>
            <person name="Toyoda A."/>
            <person name="Suzuki Y."/>
            <person name="Arimoto A."/>
            <person name="Ishii H."/>
            <person name="Satoh N."/>
            <person name="Nishiyama T."/>
            <person name="Hasebe M."/>
            <person name="Maruyama T."/>
            <person name="Minagawa J."/>
            <person name="Obokata J."/>
            <person name="Shigenobu S."/>
        </authorList>
    </citation>
    <scope>NUCLEOTIDE SEQUENCE [LARGE SCALE GENOMIC DNA]</scope>
</reference>
<dbReference type="SUPFAM" id="SSF52540">
    <property type="entry name" value="P-loop containing nucleoside triphosphate hydrolases"/>
    <property type="match status" value="1"/>
</dbReference>
<dbReference type="Gene3D" id="3.40.50.300">
    <property type="entry name" value="P-loop containing nucleotide triphosphate hydrolases"/>
    <property type="match status" value="3"/>
</dbReference>
<dbReference type="AlphaFoldDB" id="A0AAV4G3V9"/>
<keyword evidence="11" id="KW-1185">Reference proteome</keyword>
<dbReference type="GO" id="GO:0003724">
    <property type="term" value="F:RNA helicase activity"/>
    <property type="evidence" value="ECO:0007669"/>
    <property type="project" value="UniProtKB-EC"/>
</dbReference>
<accession>A0AAV4G3V9</accession>
<evidence type="ECO:0000313" key="10">
    <source>
        <dbReference type="EMBL" id="GFR80377.1"/>
    </source>
</evidence>
<feature type="domain" description="Helicase ATP-binding" evidence="8">
    <location>
        <begin position="470"/>
        <end position="569"/>
    </location>
</feature>
<name>A0AAV4G3V9_9GAST</name>
<dbReference type="EMBL" id="BMAT01004782">
    <property type="protein sequence ID" value="GFR80377.1"/>
    <property type="molecule type" value="Genomic_DNA"/>
</dbReference>
<keyword evidence="2" id="KW-0547">Nucleotide-binding</keyword>
<dbReference type="FunFam" id="3.40.50.300:FF:000145">
    <property type="entry name" value="probable ATP-dependent RNA helicase DHX40"/>
    <property type="match status" value="1"/>
</dbReference>
<dbReference type="GO" id="GO:0005730">
    <property type="term" value="C:nucleolus"/>
    <property type="evidence" value="ECO:0007669"/>
    <property type="project" value="TreeGrafter"/>
</dbReference>
<dbReference type="GO" id="GO:0045943">
    <property type="term" value="P:positive regulation of transcription by RNA polymerase I"/>
    <property type="evidence" value="ECO:0007669"/>
    <property type="project" value="TreeGrafter"/>
</dbReference>
<dbReference type="InterPro" id="IPR002464">
    <property type="entry name" value="DNA/RNA_helicase_DEAH_CS"/>
</dbReference>
<keyword evidence="5" id="KW-0067">ATP-binding</keyword>
<feature type="coiled-coil region" evidence="7">
    <location>
        <begin position="157"/>
        <end position="228"/>
    </location>
</feature>
<dbReference type="PROSITE" id="PS51192">
    <property type="entry name" value="HELICASE_ATP_BIND_1"/>
    <property type="match status" value="1"/>
</dbReference>
<dbReference type="InterPro" id="IPR048333">
    <property type="entry name" value="HA2_WH"/>
</dbReference>